<dbReference type="PATRIC" id="fig|1415168.3.peg.2715"/>
<dbReference type="InterPro" id="IPR002514">
    <property type="entry name" value="Transposase_8"/>
</dbReference>
<dbReference type="AlphaFoldDB" id="A0A084A7D3"/>
<reference evidence="1 2" key="1">
    <citation type="submission" date="2014-06" db="EMBL/GenBank/DDBJ databases">
        <title>Draft genome sequence of the putrescine producing strain Lactococcus lactis subsp cremoris GE214.</title>
        <authorList>
            <person name="Ladero V."/>
            <person name="Linares D.M."/>
            <person name="del Rio B."/>
            <person name="Mayo B."/>
            <person name="Martin M.C."/>
            <person name="Fernandez M."/>
            <person name="Alvarez M.A."/>
        </authorList>
    </citation>
    <scope>NUCLEOTIDE SEQUENCE [LARGE SCALE GENOMIC DNA]</scope>
    <source>
        <strain evidence="1 2">GE214</strain>
    </source>
</reference>
<dbReference type="Gene3D" id="1.10.10.60">
    <property type="entry name" value="Homeodomain-like"/>
    <property type="match status" value="1"/>
</dbReference>
<name>A0A084A7D3_LACLC</name>
<evidence type="ECO:0000313" key="2">
    <source>
        <dbReference type="Proteomes" id="UP000028401"/>
    </source>
</evidence>
<dbReference type="GO" id="GO:0003677">
    <property type="term" value="F:DNA binding"/>
    <property type="evidence" value="ECO:0007669"/>
    <property type="project" value="InterPro"/>
</dbReference>
<dbReference type="GO" id="GO:0006313">
    <property type="term" value="P:DNA transposition"/>
    <property type="evidence" value="ECO:0007669"/>
    <property type="project" value="InterPro"/>
</dbReference>
<dbReference type="Proteomes" id="UP000028401">
    <property type="component" value="Unassembled WGS sequence"/>
</dbReference>
<dbReference type="InterPro" id="IPR009057">
    <property type="entry name" value="Homeodomain-like_sf"/>
</dbReference>
<sequence length="86" mass="10140">MQKRYSKEFKETLIAFYHSGQSVTQLSKEYDVAPATIYKWIDLYSKSNESSVSKSDFLELKRQLAKVKEERDILKKVLTIFAEKKK</sequence>
<organism evidence="1 2">
    <name type="scientific">Lactococcus cremoris subsp. cremoris GE214</name>
    <dbReference type="NCBI Taxonomy" id="1415168"/>
    <lineage>
        <taxon>Bacteria</taxon>
        <taxon>Bacillati</taxon>
        <taxon>Bacillota</taxon>
        <taxon>Bacilli</taxon>
        <taxon>Lactobacillales</taxon>
        <taxon>Streptococcaceae</taxon>
        <taxon>Lactococcus</taxon>
        <taxon>Lactococcus cremoris subsp. cremoris</taxon>
    </lineage>
</organism>
<dbReference type="GO" id="GO:0004803">
    <property type="term" value="F:transposase activity"/>
    <property type="evidence" value="ECO:0007669"/>
    <property type="project" value="InterPro"/>
</dbReference>
<gene>
    <name evidence="1" type="ORF">U725_02666</name>
</gene>
<dbReference type="SUPFAM" id="SSF46689">
    <property type="entry name" value="Homeodomain-like"/>
    <property type="match status" value="1"/>
</dbReference>
<accession>A0A084A7D3</accession>
<dbReference type="Pfam" id="PF01527">
    <property type="entry name" value="HTH_Tnp_1"/>
    <property type="match status" value="1"/>
</dbReference>
<evidence type="ECO:0000313" key="1">
    <source>
        <dbReference type="EMBL" id="KEY61212.1"/>
    </source>
</evidence>
<protein>
    <submittedName>
        <fullName evidence="1">Transposase</fullName>
    </submittedName>
</protein>
<comment type="caution">
    <text evidence="1">The sequence shown here is derived from an EMBL/GenBank/DDBJ whole genome shotgun (WGS) entry which is preliminary data.</text>
</comment>
<proteinExistence type="predicted"/>
<dbReference type="EMBL" id="AZSI01000212">
    <property type="protein sequence ID" value="KEY61212.1"/>
    <property type="molecule type" value="Genomic_DNA"/>
</dbReference>